<feature type="signal peptide" evidence="1">
    <location>
        <begin position="1"/>
        <end position="22"/>
    </location>
</feature>
<dbReference type="Gene3D" id="3.30.160.670">
    <property type="match status" value="1"/>
</dbReference>
<dbReference type="Pfam" id="PF13590">
    <property type="entry name" value="DUF4136"/>
    <property type="match status" value="1"/>
</dbReference>
<evidence type="ECO:0000313" key="3">
    <source>
        <dbReference type="EMBL" id="MDD1780077.1"/>
    </source>
</evidence>
<dbReference type="InterPro" id="IPR025411">
    <property type="entry name" value="DUF4136"/>
</dbReference>
<sequence length="179" mass="20295">MRKFILLFLAVVLAGCANNVYTDLNQQYPFSQIKTYDVSLPPSSKPISLDDERVKNALIQSIEARGLTETTSNPNVIFRYYIATKTEQIAYGPSFSFGYGYRNFGFGYDTPVRIDERDYGQLVIEMIDPKNNTVIWKSVSRQKLTENMSSTKKQQLIIEQVGDMIKTLPKSLGSSQDNP</sequence>
<name>A0ABT5QGG6_9GAMM</name>
<organism evidence="3 4">
    <name type="scientific">Enterovibrio qingdaonensis</name>
    <dbReference type="NCBI Taxonomy" id="2899818"/>
    <lineage>
        <taxon>Bacteria</taxon>
        <taxon>Pseudomonadati</taxon>
        <taxon>Pseudomonadota</taxon>
        <taxon>Gammaproteobacteria</taxon>
        <taxon>Vibrionales</taxon>
        <taxon>Vibrionaceae</taxon>
        <taxon>Enterovibrio</taxon>
    </lineage>
</organism>
<feature type="chain" id="PRO_5046271932" evidence="1">
    <location>
        <begin position="23"/>
        <end position="179"/>
    </location>
</feature>
<proteinExistence type="predicted"/>
<evidence type="ECO:0000313" key="4">
    <source>
        <dbReference type="Proteomes" id="UP001149821"/>
    </source>
</evidence>
<dbReference type="RefSeq" id="WP_274139988.1">
    <property type="nucleotide sequence ID" value="NZ_JAJUBB010000001.1"/>
</dbReference>
<keyword evidence="1" id="KW-0732">Signal</keyword>
<protein>
    <submittedName>
        <fullName evidence="3">DUF4136 domain-containing protein</fullName>
    </submittedName>
</protein>
<accession>A0ABT5QGG6</accession>
<dbReference type="PROSITE" id="PS51257">
    <property type="entry name" value="PROKAR_LIPOPROTEIN"/>
    <property type="match status" value="1"/>
</dbReference>
<feature type="domain" description="DUF4136" evidence="2">
    <location>
        <begin position="20"/>
        <end position="169"/>
    </location>
</feature>
<evidence type="ECO:0000259" key="2">
    <source>
        <dbReference type="Pfam" id="PF13590"/>
    </source>
</evidence>
<evidence type="ECO:0000256" key="1">
    <source>
        <dbReference type="SAM" id="SignalP"/>
    </source>
</evidence>
<dbReference type="EMBL" id="JAJUBB010000001">
    <property type="protein sequence ID" value="MDD1780077.1"/>
    <property type="molecule type" value="Genomic_DNA"/>
</dbReference>
<gene>
    <name evidence="3" type="ORF">LRP49_02590</name>
</gene>
<keyword evidence="4" id="KW-1185">Reference proteome</keyword>
<dbReference type="Proteomes" id="UP001149821">
    <property type="component" value="Unassembled WGS sequence"/>
</dbReference>
<comment type="caution">
    <text evidence="3">The sequence shown here is derived from an EMBL/GenBank/DDBJ whole genome shotgun (WGS) entry which is preliminary data.</text>
</comment>
<reference evidence="3" key="1">
    <citation type="submission" date="2021-12" db="EMBL/GenBank/DDBJ databases">
        <title>Enterovibrio ZSDZ35 sp. nov. and Enterovibrio ZSDZ42 sp. nov., isolated from coastal seawater in Qingdao.</title>
        <authorList>
            <person name="Zhang P."/>
        </authorList>
    </citation>
    <scope>NUCLEOTIDE SEQUENCE</scope>
    <source>
        <strain evidence="3">ZSDZ35</strain>
    </source>
</reference>